<feature type="domain" description="YqaJ viral recombinase" evidence="2">
    <location>
        <begin position="97"/>
        <end position="237"/>
    </location>
</feature>
<organism evidence="3 4">
    <name type="scientific">Nonomuraea phyllanthi</name>
    <dbReference type="NCBI Taxonomy" id="2219224"/>
    <lineage>
        <taxon>Bacteria</taxon>
        <taxon>Bacillati</taxon>
        <taxon>Actinomycetota</taxon>
        <taxon>Actinomycetes</taxon>
        <taxon>Streptosporangiales</taxon>
        <taxon>Streptosporangiaceae</taxon>
        <taxon>Nonomuraea</taxon>
    </lineage>
</organism>
<reference evidence="3 4" key="1">
    <citation type="submission" date="2019-10" db="EMBL/GenBank/DDBJ databases">
        <title>Nonomuraea sp. nov., isolated from Phyllanthus amarus.</title>
        <authorList>
            <person name="Klykleung N."/>
            <person name="Tanasupawat S."/>
        </authorList>
    </citation>
    <scope>NUCLEOTIDE SEQUENCE [LARGE SCALE GENOMIC DNA]</scope>
    <source>
        <strain evidence="3 4">PA1-10</strain>
    </source>
</reference>
<feature type="compositionally biased region" description="Basic and acidic residues" evidence="1">
    <location>
        <begin position="8"/>
        <end position="20"/>
    </location>
</feature>
<accession>A0A5C4V666</accession>
<proteinExistence type="predicted"/>
<protein>
    <recommendedName>
        <fullName evidence="2">YqaJ viral recombinase domain-containing protein</fullName>
    </recommendedName>
</protein>
<dbReference type="Gene3D" id="3.90.320.10">
    <property type="match status" value="1"/>
</dbReference>
<dbReference type="Proteomes" id="UP000312512">
    <property type="component" value="Unassembled WGS sequence"/>
</dbReference>
<dbReference type="InterPro" id="IPR017482">
    <property type="entry name" value="Lambda-type_endonuclease"/>
</dbReference>
<evidence type="ECO:0000313" key="3">
    <source>
        <dbReference type="EMBL" id="KAB8186953.1"/>
    </source>
</evidence>
<name>A0A5C4V666_9ACTN</name>
<dbReference type="SUPFAM" id="SSF52980">
    <property type="entry name" value="Restriction endonuclease-like"/>
    <property type="match status" value="1"/>
</dbReference>
<evidence type="ECO:0000256" key="1">
    <source>
        <dbReference type="SAM" id="MobiDB-lite"/>
    </source>
</evidence>
<dbReference type="InterPro" id="IPR011335">
    <property type="entry name" value="Restrct_endonuc-II-like"/>
</dbReference>
<dbReference type="AlphaFoldDB" id="A0A5C4V666"/>
<evidence type="ECO:0000259" key="2">
    <source>
        <dbReference type="Pfam" id="PF09588"/>
    </source>
</evidence>
<dbReference type="InterPro" id="IPR019080">
    <property type="entry name" value="YqaJ_viral_recombinase"/>
</dbReference>
<dbReference type="NCBIfam" id="TIGR03033">
    <property type="entry name" value="phage_rel_nuc"/>
    <property type="match status" value="1"/>
</dbReference>
<dbReference type="Pfam" id="PF09588">
    <property type="entry name" value="YqaJ"/>
    <property type="match status" value="1"/>
</dbReference>
<dbReference type="InterPro" id="IPR011604">
    <property type="entry name" value="PDDEXK-like_dom_sf"/>
</dbReference>
<keyword evidence="4" id="KW-1185">Reference proteome</keyword>
<dbReference type="OrthoDB" id="3197230at2"/>
<sequence length="390" mass="44198">MGAHHRRSDREDRPVGEGLRRRLQGRQPARGSGPQQPVRLGGPRVGGHRSEHPVAHRRDGLRPPHQAPGCPQRRGRQRLMRTPTGRLLGRWESGSPQWDAARAQRLGGSRMAALLGLSPWESPYSVWCQMAGLVEKDKQTKQQARGHYLEAGIAAWFADQHPEYEVREAGTYVHAERDYQLANPDRLLLGMPGHFPEPGVRAGLELKTDAEASGWGRPGTDQIPPYYRPQVQWYMDTLGLDVWYVVVLTGRLEFREYVVHYDAQDCVWMRDQAEDFLSSLYWREMPDLDHHPATYAAVRKLHPDIDKDAAFVADLDLAVEFIDATTSLREAQEREQKARTRLLEAMGPAHRAFYDGYRLARRQAKGGGTPYLVTEQKLPDLSDLLRGVAA</sequence>
<comment type="caution">
    <text evidence="3">The sequence shown here is derived from an EMBL/GenBank/DDBJ whole genome shotgun (WGS) entry which is preliminary data.</text>
</comment>
<evidence type="ECO:0000313" key="4">
    <source>
        <dbReference type="Proteomes" id="UP000312512"/>
    </source>
</evidence>
<dbReference type="EMBL" id="VDLX02000028">
    <property type="protein sequence ID" value="KAB8186953.1"/>
    <property type="molecule type" value="Genomic_DNA"/>
</dbReference>
<gene>
    <name evidence="3" type="ORF">FH608_046545</name>
</gene>
<feature type="compositionally biased region" description="Basic and acidic residues" evidence="1">
    <location>
        <begin position="48"/>
        <end position="62"/>
    </location>
</feature>
<feature type="region of interest" description="Disordered" evidence="1">
    <location>
        <begin position="1"/>
        <end position="78"/>
    </location>
</feature>